<evidence type="ECO:0000313" key="1">
    <source>
        <dbReference type="EMBL" id="MFD2962765.1"/>
    </source>
</evidence>
<evidence type="ECO:0008006" key="3">
    <source>
        <dbReference type="Google" id="ProtNLM"/>
    </source>
</evidence>
<keyword evidence="2" id="KW-1185">Reference proteome</keyword>
<dbReference type="EMBL" id="JBHUPA010000007">
    <property type="protein sequence ID" value="MFD2962765.1"/>
    <property type="molecule type" value="Genomic_DNA"/>
</dbReference>
<dbReference type="RefSeq" id="WP_377611002.1">
    <property type="nucleotide sequence ID" value="NZ_JBHUPA010000007.1"/>
</dbReference>
<sequence>MLEIIINREPVDIPDNVQIALTIENPFMLQDRTPTPYSLNFDLNPTPRNLRLFKYPNRITAKSVYTELDCVIRFRSINIATGVIKLNNFDQTLKVNFKGVSIADTLRKNLYEQSLEAYKFGTGTTPPSPIDFTTGAGKDYADLWQDAKNYPSAYPFAIGPVRYASGEWYLWERSARPGSPPAVIKGMPDISSAAMYFNFFVPTTGKWMLEDGDDRFHSPIYPFPYVHYMFDTIFGNTLRSNPFKNGDLSKLVTFASYHPNWRGAQYQTRLRMNGMQVDTKPDVAQYPFHVYLETRLPKMGANDYVREMLKIICGTLFSRRGKWEVKLNDEILASTAVDDWDAKLINNLTSTLQNKQAYNYGYADDNSDDTTTADQTVTSVQAIYDQTLTEGGSRDYYVSTTGERYNKSIEDGQAYITPLTYNFGKYDSEDSDENKFDMNPSIVPLPMTVDYFWDVKNLPNGTNTPDNMYFWHVPSYGGDRLVRPEQVNVLLFHGMKQGFRPEDSYPFLSPYNYDLKGNKIASFNLRWEGEEGLLNTYHQRYKAWVEKDRMKISGTFLLSPLDLHQLDLSKKKYVKGRHFFVEKISLTIRKNRIDPAQVDLLEA</sequence>
<comment type="caution">
    <text evidence="1">The sequence shown here is derived from an EMBL/GenBank/DDBJ whole genome shotgun (WGS) entry which is preliminary data.</text>
</comment>
<evidence type="ECO:0000313" key="2">
    <source>
        <dbReference type="Proteomes" id="UP001597560"/>
    </source>
</evidence>
<gene>
    <name evidence="1" type="ORF">ACFS6J_13280</name>
</gene>
<protein>
    <recommendedName>
        <fullName evidence="3">Major capsid protein</fullName>
    </recommendedName>
</protein>
<proteinExistence type="predicted"/>
<dbReference type="Proteomes" id="UP001597560">
    <property type="component" value="Unassembled WGS sequence"/>
</dbReference>
<name>A0ABW6B2D0_9SPHI</name>
<reference evidence="2" key="1">
    <citation type="journal article" date="2019" name="Int. J. Syst. Evol. Microbiol.">
        <title>The Global Catalogue of Microorganisms (GCM) 10K type strain sequencing project: providing services to taxonomists for standard genome sequencing and annotation.</title>
        <authorList>
            <consortium name="The Broad Institute Genomics Platform"/>
            <consortium name="The Broad Institute Genome Sequencing Center for Infectious Disease"/>
            <person name="Wu L."/>
            <person name="Ma J."/>
        </authorList>
    </citation>
    <scope>NUCLEOTIDE SEQUENCE [LARGE SCALE GENOMIC DNA]</scope>
    <source>
        <strain evidence="2">KCTC 23098</strain>
    </source>
</reference>
<organism evidence="1 2">
    <name type="scientific">Olivibacter jilunii</name>
    <dbReference type="NCBI Taxonomy" id="985016"/>
    <lineage>
        <taxon>Bacteria</taxon>
        <taxon>Pseudomonadati</taxon>
        <taxon>Bacteroidota</taxon>
        <taxon>Sphingobacteriia</taxon>
        <taxon>Sphingobacteriales</taxon>
        <taxon>Sphingobacteriaceae</taxon>
        <taxon>Olivibacter</taxon>
    </lineage>
</organism>
<accession>A0ABW6B2D0</accession>